<comment type="cofactor">
    <cofactor evidence="1">
        <name>FAD</name>
        <dbReference type="ChEBI" id="CHEBI:57692"/>
    </cofactor>
</comment>
<keyword evidence="3" id="KW-0274">FAD</keyword>
<dbReference type="PROSITE" id="PS51387">
    <property type="entry name" value="FAD_PCMH"/>
    <property type="match status" value="1"/>
</dbReference>
<dbReference type="InterPro" id="IPR051914">
    <property type="entry name" value="FAD-linked_OxidoTrans_Type4"/>
</dbReference>
<sequence length="451" mass="47286">MDIDGLDEEFITTDPDVLEAYRFDQAGLCPAGKPVALARPRHTDEVVRILAYAHEHRVPVVPQGARTGLSGGANAVDGAILLSLERMNRILAIDEVNHTATVQPGVVNSVLSAAVAEKNLFYPPDPGSWESSTIGGNVATNAGGLCCVKYGVTSDFVRALEVVLADGRVLRTGTATAKGVAGYDLARLFTGSEGTLGVITEVTLALRPAAEKPLTAIGFFPSPASACTAVTEYLSTGARPSILEFMDKVSVDAVSAYRDLGFPPDVGAVLIAQSDRGPHQAAADLEAFADAARACGATEVIVATDQAESDLLIEARRLVGVAMERLGERLVDDVCVPRSRLAELIEGVAAISAEYDVLIPCAGHAGDGNIHPNVAFDRADPDSVRRGQAAFDAIMDLGLRLGGTITGEHGVGTLKRSWLETELGEVGVSVHQAVKRAFDPHGILNPGKVVR</sequence>
<protein>
    <submittedName>
        <fullName evidence="6">FAD-binding oxidoreductase</fullName>
    </submittedName>
</protein>
<dbReference type="InterPro" id="IPR016171">
    <property type="entry name" value="Vanillyl_alc_oxidase_C-sub2"/>
</dbReference>
<dbReference type="Gene3D" id="3.30.70.2740">
    <property type="match status" value="1"/>
</dbReference>
<gene>
    <name evidence="6" type="ORF">ACFSXZ_24485</name>
</gene>
<evidence type="ECO:0000256" key="2">
    <source>
        <dbReference type="ARBA" id="ARBA00022630"/>
    </source>
</evidence>
<name>A0ABW5FX83_9PSEU</name>
<dbReference type="InterPro" id="IPR016166">
    <property type="entry name" value="FAD-bd_PCMH"/>
</dbReference>
<dbReference type="InterPro" id="IPR006094">
    <property type="entry name" value="Oxid_FAD_bind_N"/>
</dbReference>
<dbReference type="InterPro" id="IPR036318">
    <property type="entry name" value="FAD-bd_PCMH-like_sf"/>
</dbReference>
<dbReference type="RefSeq" id="WP_378267475.1">
    <property type="nucleotide sequence ID" value="NZ_JBHUKR010000011.1"/>
</dbReference>
<dbReference type="InterPro" id="IPR004113">
    <property type="entry name" value="FAD-bd_oxidored_4_C"/>
</dbReference>
<evidence type="ECO:0000313" key="7">
    <source>
        <dbReference type="Proteomes" id="UP001597417"/>
    </source>
</evidence>
<dbReference type="SUPFAM" id="SSF56176">
    <property type="entry name" value="FAD-binding/transporter-associated domain-like"/>
    <property type="match status" value="1"/>
</dbReference>
<evidence type="ECO:0000256" key="4">
    <source>
        <dbReference type="ARBA" id="ARBA00023002"/>
    </source>
</evidence>
<dbReference type="InterPro" id="IPR016164">
    <property type="entry name" value="FAD-linked_Oxase-like_C"/>
</dbReference>
<reference evidence="7" key="1">
    <citation type="journal article" date="2019" name="Int. J. Syst. Evol. Microbiol.">
        <title>The Global Catalogue of Microorganisms (GCM) 10K type strain sequencing project: providing services to taxonomists for standard genome sequencing and annotation.</title>
        <authorList>
            <consortium name="The Broad Institute Genomics Platform"/>
            <consortium name="The Broad Institute Genome Sequencing Center for Infectious Disease"/>
            <person name="Wu L."/>
            <person name="Ma J."/>
        </authorList>
    </citation>
    <scope>NUCLEOTIDE SEQUENCE [LARGE SCALE GENOMIC DNA]</scope>
    <source>
        <strain evidence="7">CGMCC 4.7645</strain>
    </source>
</reference>
<organism evidence="6 7">
    <name type="scientific">Amycolatopsis pigmentata</name>
    <dbReference type="NCBI Taxonomy" id="450801"/>
    <lineage>
        <taxon>Bacteria</taxon>
        <taxon>Bacillati</taxon>
        <taxon>Actinomycetota</taxon>
        <taxon>Actinomycetes</taxon>
        <taxon>Pseudonocardiales</taxon>
        <taxon>Pseudonocardiaceae</taxon>
        <taxon>Amycolatopsis</taxon>
    </lineage>
</organism>
<dbReference type="InterPro" id="IPR016169">
    <property type="entry name" value="FAD-bd_PCMH_sub2"/>
</dbReference>
<dbReference type="Pfam" id="PF01565">
    <property type="entry name" value="FAD_binding_4"/>
    <property type="match status" value="1"/>
</dbReference>
<dbReference type="SUPFAM" id="SSF55103">
    <property type="entry name" value="FAD-linked oxidases, C-terminal domain"/>
    <property type="match status" value="1"/>
</dbReference>
<dbReference type="Proteomes" id="UP001597417">
    <property type="component" value="Unassembled WGS sequence"/>
</dbReference>
<dbReference type="PANTHER" id="PTHR42934:SF2">
    <property type="entry name" value="GLYCOLATE OXIDASE SUBUNIT GLCD"/>
    <property type="match status" value="1"/>
</dbReference>
<keyword evidence="4" id="KW-0560">Oxidoreductase</keyword>
<comment type="caution">
    <text evidence="6">The sequence shown here is derived from an EMBL/GenBank/DDBJ whole genome shotgun (WGS) entry which is preliminary data.</text>
</comment>
<dbReference type="PANTHER" id="PTHR42934">
    <property type="entry name" value="GLYCOLATE OXIDASE SUBUNIT GLCD"/>
    <property type="match status" value="1"/>
</dbReference>
<keyword evidence="2" id="KW-0285">Flavoprotein</keyword>
<evidence type="ECO:0000256" key="1">
    <source>
        <dbReference type="ARBA" id="ARBA00001974"/>
    </source>
</evidence>
<feature type="domain" description="FAD-binding PCMH-type" evidence="5">
    <location>
        <begin position="30"/>
        <end position="209"/>
    </location>
</feature>
<dbReference type="Gene3D" id="1.10.45.10">
    <property type="entry name" value="Vanillyl-alcohol Oxidase, Chain A, domain 4"/>
    <property type="match status" value="1"/>
</dbReference>
<dbReference type="Pfam" id="PF02913">
    <property type="entry name" value="FAD-oxidase_C"/>
    <property type="match status" value="1"/>
</dbReference>
<dbReference type="EMBL" id="JBHUKR010000011">
    <property type="protein sequence ID" value="MFD2419491.1"/>
    <property type="molecule type" value="Genomic_DNA"/>
</dbReference>
<dbReference type="Gene3D" id="3.30.465.10">
    <property type="match status" value="1"/>
</dbReference>
<keyword evidence="7" id="KW-1185">Reference proteome</keyword>
<proteinExistence type="predicted"/>
<accession>A0ABW5FX83</accession>
<evidence type="ECO:0000256" key="3">
    <source>
        <dbReference type="ARBA" id="ARBA00022827"/>
    </source>
</evidence>
<evidence type="ECO:0000313" key="6">
    <source>
        <dbReference type="EMBL" id="MFD2419491.1"/>
    </source>
</evidence>
<evidence type="ECO:0000259" key="5">
    <source>
        <dbReference type="PROSITE" id="PS51387"/>
    </source>
</evidence>